<keyword evidence="1" id="KW-0472">Membrane</keyword>
<keyword evidence="1" id="KW-0812">Transmembrane</keyword>
<organism evidence="2 3">
    <name type="scientific">Natronogracilivirga saccharolytica</name>
    <dbReference type="NCBI Taxonomy" id="2812953"/>
    <lineage>
        <taxon>Bacteria</taxon>
        <taxon>Pseudomonadati</taxon>
        <taxon>Balneolota</taxon>
        <taxon>Balneolia</taxon>
        <taxon>Balneolales</taxon>
        <taxon>Cyclonatronaceae</taxon>
        <taxon>Natronogracilivirga</taxon>
    </lineage>
</organism>
<evidence type="ECO:0000313" key="2">
    <source>
        <dbReference type="EMBL" id="MBP3193272.1"/>
    </source>
</evidence>
<accession>A0A8J7RUM8</accession>
<dbReference type="AlphaFoldDB" id="A0A8J7RUM8"/>
<feature type="transmembrane region" description="Helical" evidence="1">
    <location>
        <begin position="684"/>
        <end position="707"/>
    </location>
</feature>
<feature type="transmembrane region" description="Helical" evidence="1">
    <location>
        <begin position="719"/>
        <end position="740"/>
    </location>
</feature>
<comment type="caution">
    <text evidence="2">The sequence shown here is derived from an EMBL/GenBank/DDBJ whole genome shotgun (WGS) entry which is preliminary data.</text>
</comment>
<name>A0A8J7RUM8_9BACT</name>
<gene>
    <name evidence="2" type="ORF">NATSA_11395</name>
</gene>
<evidence type="ECO:0000256" key="1">
    <source>
        <dbReference type="SAM" id="Phobius"/>
    </source>
</evidence>
<feature type="transmembrane region" description="Helical" evidence="1">
    <location>
        <begin position="12"/>
        <end position="33"/>
    </location>
</feature>
<dbReference type="Proteomes" id="UP000673975">
    <property type="component" value="Unassembled WGS sequence"/>
</dbReference>
<keyword evidence="1" id="KW-1133">Transmembrane helix</keyword>
<evidence type="ECO:0008006" key="4">
    <source>
        <dbReference type="Google" id="ProtNLM"/>
    </source>
</evidence>
<dbReference type="EMBL" id="JAFIDN010000009">
    <property type="protein sequence ID" value="MBP3193272.1"/>
    <property type="molecule type" value="Genomic_DNA"/>
</dbReference>
<feature type="transmembrane region" description="Helical" evidence="1">
    <location>
        <begin position="150"/>
        <end position="170"/>
    </location>
</feature>
<feature type="transmembrane region" description="Helical" evidence="1">
    <location>
        <begin position="654"/>
        <end position="672"/>
    </location>
</feature>
<feature type="transmembrane region" description="Helical" evidence="1">
    <location>
        <begin position="624"/>
        <end position="648"/>
    </location>
</feature>
<keyword evidence="3" id="KW-1185">Reference proteome</keyword>
<dbReference type="InterPro" id="IPR029063">
    <property type="entry name" value="SAM-dependent_MTases_sf"/>
</dbReference>
<evidence type="ECO:0000313" key="3">
    <source>
        <dbReference type="Proteomes" id="UP000673975"/>
    </source>
</evidence>
<feature type="transmembrane region" description="Helical" evidence="1">
    <location>
        <begin position="45"/>
        <end position="67"/>
    </location>
</feature>
<reference evidence="2" key="1">
    <citation type="submission" date="2021-02" db="EMBL/GenBank/DDBJ databases">
        <title>Natronogracilivirga saccharolytica gen. nov. sp. nov. a new anaerobic, haloalkiliphilic carbohydrate-fermenting bacterium from soda lake and proposing of Cyclonatronumiaceae fam. nov. in the phylum Balneolaeota.</title>
        <authorList>
            <person name="Zhilina T.N."/>
            <person name="Sorokin D.Y."/>
            <person name="Zavarzina D.G."/>
            <person name="Toshchakov S.V."/>
            <person name="Kublanov I.V."/>
        </authorList>
    </citation>
    <scope>NUCLEOTIDE SEQUENCE</scope>
    <source>
        <strain evidence="2">Z-1702</strain>
    </source>
</reference>
<proteinExistence type="predicted"/>
<feature type="transmembrane region" description="Helical" evidence="1">
    <location>
        <begin position="79"/>
        <end position="100"/>
    </location>
</feature>
<dbReference type="SUPFAM" id="SSF53335">
    <property type="entry name" value="S-adenosyl-L-methionine-dependent methyltransferases"/>
    <property type="match status" value="1"/>
</dbReference>
<sequence>MTFRSVGIALRNISIPLSVGVASVSVISFQLVIMQILSITQWHHFAYMVISMAMLGFGAAGTVLALFREWMKSHFEVLLPVLYLLSGISMAGTAWMVGIFGDFDAFLLFFERAQIGLMVFSYLIYCLPFFFSGLAITLVFYCKVDEISKLYFFNLAGSAAGALFVILLFWILPLGYVASVLALLPLTAAWLVRPDSLPVRSLTIAGLLFPAAGLLFPVTPETSEYKAIYAARQLPDAEIVHETSSPYGLLQVVSAPAQRFAPALSLQHRGEPPVRDVMFNNGEYFGTLLGILDPEDGPHILDYTTRGLPFALRDQKSMLVLKAGTGTDVSQGVYHDVEQITVVEPHRQSNRLLIRDHPEWIDSLYRHPAVNVYGNSVRTWLAGSDKQKMDLVVLPVLGAFGGTSGVHALQEQYHLTHEAFEAYWEQLAPDGMISVTAWDEHPPRTSLKLLATWRSMLDTHGKDEPADHIMAVRNWGTITFLMSRSPFTSAERDKAREFSRDRSFDPLVMSDIRAEERERFNETEDPGFFDYVDTLVFGKPERFLEGYTFDISPATDNRPFFSHFMTLESIPELREMYGDDQIPYMELGFVMAWATLVQIVVASIVLIILPLFRVGWKGTRRRWTFLYFSGIGTGFMFFEMVLIQKLVLYLGQPVYATAAVLAALLLFSGIGSRFSSRLPANRTALVRTGLTVVALIVLYTFLLMPLLSVTMSWPVFGKVLTVALLLAPPAFFMGMMFPFGLRRLSGSNDTQIPWACGIDSCLSVSATALATVVALGSGFGLVMGIAAAAYGLTTLAALRMGE</sequence>
<feature type="transmembrane region" description="Helical" evidence="1">
    <location>
        <begin position="590"/>
        <end position="612"/>
    </location>
</feature>
<dbReference type="Gene3D" id="3.40.50.150">
    <property type="entry name" value="Vaccinia Virus protein VP39"/>
    <property type="match status" value="1"/>
</dbReference>
<dbReference type="RefSeq" id="WP_210512730.1">
    <property type="nucleotide sequence ID" value="NZ_JAFIDN010000009.1"/>
</dbReference>
<feature type="transmembrane region" description="Helical" evidence="1">
    <location>
        <begin position="120"/>
        <end position="141"/>
    </location>
</feature>
<protein>
    <recommendedName>
        <fullName evidence="4">Spermidine synthase-like protein</fullName>
    </recommendedName>
</protein>
<feature type="transmembrane region" description="Helical" evidence="1">
    <location>
        <begin position="779"/>
        <end position="798"/>
    </location>
</feature>